<evidence type="ECO:0008006" key="3">
    <source>
        <dbReference type="Google" id="ProtNLM"/>
    </source>
</evidence>
<dbReference type="EMBL" id="QOIL01000030">
    <property type="protein sequence ID" value="RCG21160.1"/>
    <property type="molecule type" value="Genomic_DNA"/>
</dbReference>
<sequence>MTPALEEARWLAPEPGVPDPIDTVARFAYEVAGLQEKLAEERAELHESIIRASCEGRSEDEIIEAARKAMTVVRGHAKVGLAHFP</sequence>
<gene>
    <name evidence="1" type="ORF">DQ384_36735</name>
</gene>
<comment type="caution">
    <text evidence="1">The sequence shown here is derived from an EMBL/GenBank/DDBJ whole genome shotgun (WGS) entry which is preliminary data.</text>
</comment>
<organism evidence="1 2">
    <name type="scientific">Sphaerisporangium album</name>
    <dbReference type="NCBI Taxonomy" id="509200"/>
    <lineage>
        <taxon>Bacteria</taxon>
        <taxon>Bacillati</taxon>
        <taxon>Actinomycetota</taxon>
        <taxon>Actinomycetes</taxon>
        <taxon>Streptosporangiales</taxon>
        <taxon>Streptosporangiaceae</taxon>
        <taxon>Sphaerisporangium</taxon>
    </lineage>
</organism>
<dbReference type="RefSeq" id="WP_114033497.1">
    <property type="nucleotide sequence ID" value="NZ_QOIL01000030.1"/>
</dbReference>
<keyword evidence="2" id="KW-1185">Reference proteome</keyword>
<evidence type="ECO:0000313" key="2">
    <source>
        <dbReference type="Proteomes" id="UP000253094"/>
    </source>
</evidence>
<protein>
    <recommendedName>
        <fullName evidence="3">ANTAR domain-containing protein</fullName>
    </recommendedName>
</protein>
<proteinExistence type="predicted"/>
<accession>A0A367EVH1</accession>
<evidence type="ECO:0000313" key="1">
    <source>
        <dbReference type="EMBL" id="RCG21160.1"/>
    </source>
</evidence>
<dbReference type="Proteomes" id="UP000253094">
    <property type="component" value="Unassembled WGS sequence"/>
</dbReference>
<name>A0A367EVH1_9ACTN</name>
<reference evidence="1 2" key="1">
    <citation type="submission" date="2018-06" db="EMBL/GenBank/DDBJ databases">
        <title>Sphaerisporangium craniellae sp. nov., isolated from a marine sponge in the South China Sea.</title>
        <authorList>
            <person name="Li L."/>
        </authorList>
    </citation>
    <scope>NUCLEOTIDE SEQUENCE [LARGE SCALE GENOMIC DNA]</scope>
    <source>
        <strain evidence="1 2">CCTCC AA 208026</strain>
    </source>
</reference>
<dbReference type="AlphaFoldDB" id="A0A367EVH1"/>